<feature type="transmembrane region" description="Helical" evidence="7">
    <location>
        <begin position="193"/>
        <end position="209"/>
    </location>
</feature>
<evidence type="ECO:0000256" key="2">
    <source>
        <dbReference type="ARBA" id="ARBA00022475"/>
    </source>
</evidence>
<feature type="transmembrane region" description="Helical" evidence="7">
    <location>
        <begin position="456"/>
        <end position="480"/>
    </location>
</feature>
<feature type="transmembrane region" description="Helical" evidence="7">
    <location>
        <begin position="351"/>
        <end position="373"/>
    </location>
</feature>
<gene>
    <name evidence="8" type="ORF">HINF_LOCUS60018</name>
    <name evidence="9" type="ORF">HINF_LOCUS61879</name>
</gene>
<dbReference type="InterPro" id="IPR051327">
    <property type="entry name" value="MATE_MepA_subfamily"/>
</dbReference>
<dbReference type="Proteomes" id="UP001642409">
    <property type="component" value="Unassembled WGS sequence"/>
</dbReference>
<evidence type="ECO:0000256" key="1">
    <source>
        <dbReference type="ARBA" id="ARBA00004651"/>
    </source>
</evidence>
<protein>
    <submittedName>
        <fullName evidence="8">MatE and transmembrane domain-containing protein</fullName>
    </submittedName>
    <submittedName>
        <fullName evidence="9">MatE_and transmembrane domain-containing protein</fullName>
    </submittedName>
</protein>
<evidence type="ECO:0000313" key="9">
    <source>
        <dbReference type="EMBL" id="CAL6083759.1"/>
    </source>
</evidence>
<evidence type="ECO:0000256" key="6">
    <source>
        <dbReference type="SAM" id="MobiDB-lite"/>
    </source>
</evidence>
<feature type="transmembrane region" description="Helical" evidence="7">
    <location>
        <begin position="215"/>
        <end position="238"/>
    </location>
</feature>
<keyword evidence="10" id="KW-1185">Reference proteome</keyword>
<evidence type="ECO:0000256" key="3">
    <source>
        <dbReference type="ARBA" id="ARBA00022692"/>
    </source>
</evidence>
<dbReference type="EMBL" id="CAXDID020000374">
    <property type="protein sequence ID" value="CAL6083759.1"/>
    <property type="molecule type" value="Genomic_DNA"/>
</dbReference>
<keyword evidence="4 7" id="KW-1133">Transmembrane helix</keyword>
<feature type="transmembrane region" description="Helical" evidence="7">
    <location>
        <begin position="120"/>
        <end position="141"/>
    </location>
</feature>
<sequence>MADNQSQHQSQNSFSSSIILSPYDNIKNMLTHPTHQILLDSNLIPTISNIFCAIIELIVLQLIYTGCGYESITAYVFGILIQGIIKYIINSSIVGLQMFIQQRILAEQYTAANLIFQHSLIISFVLSVLLSIFMWIFSSQIQSKLLTSSTSNYLVYVLSGNTILYSFSSASFHILHTENATTLKAAIDLCKQIIKLLIIYIYLLIIQAYDKTRSLELFAISEIITNVLFCAISLAFFYEKRKSRQTYYKIGFSYIRSIKFPVFVKIISYQLKYLLTNSHESIMMILVIVILTQQKEAVKESYALAVCLFILFQNGCNSLSDSLQFSIPNLFQSNLQMKRYDRLQALTVQNLLSFVGINAVVNLIMFFQMYYCFDYIYVGLKYDNISQGFVSAEYKTTVFKSISYLAIEAIFRPIQTYVFSVTPLFKYKDIQIIMNVLKYALVISIFFSVLSDNTNIIEYMVAVNFAMDICALFCYVLIIFRMNRNRMTSTESEQLSGRHHDDQKNKKKKEEVEEDDDMTIPTLEGFIDIPKQTDIIPIKMNTFMEHLDHSSQDKSEFKVAKTDDQ</sequence>
<comment type="caution">
    <text evidence="8">The sequence shown here is derived from an EMBL/GenBank/DDBJ whole genome shotgun (WGS) entry which is preliminary data.</text>
</comment>
<evidence type="ECO:0000313" key="8">
    <source>
        <dbReference type="EMBL" id="CAI9972373.1"/>
    </source>
</evidence>
<evidence type="ECO:0000256" key="4">
    <source>
        <dbReference type="ARBA" id="ARBA00022989"/>
    </source>
</evidence>
<evidence type="ECO:0000256" key="7">
    <source>
        <dbReference type="SAM" id="Phobius"/>
    </source>
</evidence>
<organism evidence="8">
    <name type="scientific">Hexamita inflata</name>
    <dbReference type="NCBI Taxonomy" id="28002"/>
    <lineage>
        <taxon>Eukaryota</taxon>
        <taxon>Metamonada</taxon>
        <taxon>Diplomonadida</taxon>
        <taxon>Hexamitidae</taxon>
        <taxon>Hexamitinae</taxon>
        <taxon>Hexamita</taxon>
    </lineage>
</organism>
<name>A0AA86VPH7_9EUKA</name>
<accession>A0AA86VPH7</accession>
<reference evidence="8" key="1">
    <citation type="submission" date="2023-06" db="EMBL/GenBank/DDBJ databases">
        <authorList>
            <person name="Kurt Z."/>
        </authorList>
    </citation>
    <scope>NUCLEOTIDE SEQUENCE</scope>
</reference>
<feature type="transmembrane region" description="Helical" evidence="7">
    <location>
        <begin position="432"/>
        <end position="450"/>
    </location>
</feature>
<evidence type="ECO:0000256" key="5">
    <source>
        <dbReference type="ARBA" id="ARBA00023136"/>
    </source>
</evidence>
<keyword evidence="2" id="KW-1003">Cell membrane</keyword>
<feature type="transmembrane region" description="Helical" evidence="7">
    <location>
        <begin position="43"/>
        <end position="64"/>
    </location>
</feature>
<feature type="transmembrane region" description="Helical" evidence="7">
    <location>
        <begin position="153"/>
        <end position="172"/>
    </location>
</feature>
<reference evidence="9 10" key="2">
    <citation type="submission" date="2024-07" db="EMBL/GenBank/DDBJ databases">
        <authorList>
            <person name="Akdeniz Z."/>
        </authorList>
    </citation>
    <scope>NUCLEOTIDE SEQUENCE [LARGE SCALE GENOMIC DNA]</scope>
</reference>
<dbReference type="GO" id="GO:0005886">
    <property type="term" value="C:plasma membrane"/>
    <property type="evidence" value="ECO:0007669"/>
    <property type="project" value="UniProtKB-SubCell"/>
</dbReference>
<dbReference type="PANTHER" id="PTHR43823:SF3">
    <property type="entry name" value="MULTIDRUG EXPORT PROTEIN MEPA"/>
    <property type="match status" value="1"/>
</dbReference>
<feature type="region of interest" description="Disordered" evidence="6">
    <location>
        <begin position="490"/>
        <end position="516"/>
    </location>
</feature>
<keyword evidence="5 7" id="KW-0472">Membrane</keyword>
<dbReference type="PANTHER" id="PTHR43823">
    <property type="entry name" value="SPORULATION PROTEIN YKVU"/>
    <property type="match status" value="1"/>
</dbReference>
<dbReference type="AlphaFoldDB" id="A0AA86VPH7"/>
<feature type="compositionally biased region" description="Basic and acidic residues" evidence="6">
    <location>
        <begin position="496"/>
        <end position="511"/>
    </location>
</feature>
<comment type="subcellular location">
    <subcellularLocation>
        <location evidence="1">Cell membrane</location>
        <topology evidence="1">Multi-pass membrane protein</topology>
    </subcellularLocation>
</comment>
<dbReference type="EMBL" id="CATOUU010001108">
    <property type="protein sequence ID" value="CAI9972373.1"/>
    <property type="molecule type" value="Genomic_DNA"/>
</dbReference>
<keyword evidence="3 7" id="KW-0812">Transmembrane</keyword>
<proteinExistence type="predicted"/>
<evidence type="ECO:0000313" key="10">
    <source>
        <dbReference type="Proteomes" id="UP001642409"/>
    </source>
</evidence>
<feature type="transmembrane region" description="Helical" evidence="7">
    <location>
        <begin position="76"/>
        <end position="100"/>
    </location>
</feature>